<dbReference type="Gene3D" id="2.60.120.780">
    <property type="entry name" value="PINIT domain"/>
    <property type="match status" value="1"/>
</dbReference>
<dbReference type="OrthoDB" id="28127at2759"/>
<feature type="domain" description="SAP" evidence="10">
    <location>
        <begin position="22"/>
        <end position="56"/>
    </location>
</feature>
<dbReference type="PANTHER" id="PTHR10782:SF4">
    <property type="entry name" value="TONALLI, ISOFORM E"/>
    <property type="match status" value="1"/>
</dbReference>
<dbReference type="PROSITE" id="PS51044">
    <property type="entry name" value="ZF_SP_RING"/>
    <property type="match status" value="1"/>
</dbReference>
<dbReference type="InterPro" id="IPR038654">
    <property type="entry name" value="PINIT_sf"/>
</dbReference>
<dbReference type="GO" id="GO:0000785">
    <property type="term" value="C:chromatin"/>
    <property type="evidence" value="ECO:0007669"/>
    <property type="project" value="TreeGrafter"/>
</dbReference>
<evidence type="ECO:0000259" key="10">
    <source>
        <dbReference type="PROSITE" id="PS50800"/>
    </source>
</evidence>
<evidence type="ECO:0000256" key="1">
    <source>
        <dbReference type="ARBA" id="ARBA00004718"/>
    </source>
</evidence>
<evidence type="ECO:0000313" key="14">
    <source>
        <dbReference type="Proteomes" id="UP000267821"/>
    </source>
</evidence>
<evidence type="ECO:0000256" key="5">
    <source>
        <dbReference type="ARBA" id="ARBA00022771"/>
    </source>
</evidence>
<dbReference type="Proteomes" id="UP000267821">
    <property type="component" value="Unassembled WGS sequence"/>
</dbReference>
<evidence type="ECO:0000256" key="2">
    <source>
        <dbReference type="ARBA" id="ARBA00005383"/>
    </source>
</evidence>
<dbReference type="CDD" id="cd16792">
    <property type="entry name" value="SP-RING_Siz-like"/>
    <property type="match status" value="1"/>
</dbReference>
<evidence type="ECO:0000256" key="8">
    <source>
        <dbReference type="PROSITE-ProRule" id="PRU00452"/>
    </source>
</evidence>
<protein>
    <recommendedName>
        <fullName evidence="15">Zf-MIZ-domain-containing protein</fullName>
    </recommendedName>
</protein>
<feature type="compositionally biased region" description="Low complexity" evidence="9">
    <location>
        <begin position="476"/>
        <end position="488"/>
    </location>
</feature>
<evidence type="ECO:0000256" key="9">
    <source>
        <dbReference type="SAM" id="MobiDB-lite"/>
    </source>
</evidence>
<feature type="compositionally biased region" description="Polar residues" evidence="9">
    <location>
        <begin position="419"/>
        <end position="434"/>
    </location>
</feature>
<keyword evidence="14" id="KW-1185">Reference proteome</keyword>
<dbReference type="InterPro" id="IPR013083">
    <property type="entry name" value="Znf_RING/FYVE/PHD"/>
</dbReference>
<sequence>MATQTPNAREGLSTAALINYVQQKLIVRQLQLVLKSSGLPSSGVKKTLQDRLIDRILELSRNNEVEALEKLRGIIYRPDSSLPPLPLPQVVGRSNDYGSSPTTNGFGSMDRLHFKPSPFYTILEPLCAATQVPVMNHHRNTVKTRITLNEQQLNAIITKGAKVMLYCGQIEAPTLVGVTKLDIGFPQQVEVKVNEQIVPASQLKGLKNKPGSTRPPDITQMLHKSLTHTNDIAITYALTTKASPTTEKYAFVLNLVNVISAEKLVQDLKKHNHRISKQSVIDDMVKRNEDSELMATSSVMSLKCPLSTLRIEIPVRSRVCTHVQCFDAMSYLLLQQQAPTWQCPTCNKPVPYEMLVIDSYVQAILDSTPKSVDSVTVDPDGNWSVASQRSPSADLGPNSDEEEDVVEIQDSRPVRKFDTPSQVGTPNNRGNSQDTTHRSSSKRPMSQVIDLTLSDDDDEPPRPAKRHNTSTQTQPHNGNNGHNGYNGYQRVSLTLPHIGRTSDSVKH</sequence>
<name>A0A3N4LXH6_9PEZI</name>
<keyword evidence="3" id="KW-0808">Transferase</keyword>
<feature type="domain" description="SP-RING-type" evidence="11">
    <location>
        <begin position="289"/>
        <end position="370"/>
    </location>
</feature>
<dbReference type="InterPro" id="IPR023321">
    <property type="entry name" value="PINIT"/>
</dbReference>
<dbReference type="Pfam" id="PF14324">
    <property type="entry name" value="PINIT"/>
    <property type="match status" value="1"/>
</dbReference>
<evidence type="ECO:0000259" key="12">
    <source>
        <dbReference type="PROSITE" id="PS51466"/>
    </source>
</evidence>
<keyword evidence="7" id="KW-0862">Zinc</keyword>
<feature type="domain" description="PINIT" evidence="12">
    <location>
        <begin position="98"/>
        <end position="259"/>
    </location>
</feature>
<evidence type="ECO:0008006" key="15">
    <source>
        <dbReference type="Google" id="ProtNLM"/>
    </source>
</evidence>
<feature type="region of interest" description="Disordered" evidence="9">
    <location>
        <begin position="371"/>
        <end position="489"/>
    </location>
</feature>
<comment type="similarity">
    <text evidence="2">Belongs to the PIAS family.</text>
</comment>
<organism evidence="13 14">
    <name type="scientific">Terfezia boudieri ATCC MYA-4762</name>
    <dbReference type="NCBI Taxonomy" id="1051890"/>
    <lineage>
        <taxon>Eukaryota</taxon>
        <taxon>Fungi</taxon>
        <taxon>Dikarya</taxon>
        <taxon>Ascomycota</taxon>
        <taxon>Pezizomycotina</taxon>
        <taxon>Pezizomycetes</taxon>
        <taxon>Pezizales</taxon>
        <taxon>Pezizaceae</taxon>
        <taxon>Terfezia</taxon>
    </lineage>
</organism>
<dbReference type="PROSITE" id="PS50800">
    <property type="entry name" value="SAP"/>
    <property type="match status" value="1"/>
</dbReference>
<dbReference type="Pfam" id="PF02891">
    <property type="entry name" value="zf-MIZ"/>
    <property type="match status" value="1"/>
</dbReference>
<evidence type="ECO:0000256" key="4">
    <source>
        <dbReference type="ARBA" id="ARBA00022723"/>
    </source>
</evidence>
<evidence type="ECO:0000259" key="11">
    <source>
        <dbReference type="PROSITE" id="PS51044"/>
    </source>
</evidence>
<reference evidence="13 14" key="1">
    <citation type="journal article" date="2018" name="Nat. Ecol. Evol.">
        <title>Pezizomycetes genomes reveal the molecular basis of ectomycorrhizal truffle lifestyle.</title>
        <authorList>
            <person name="Murat C."/>
            <person name="Payen T."/>
            <person name="Noel B."/>
            <person name="Kuo A."/>
            <person name="Morin E."/>
            <person name="Chen J."/>
            <person name="Kohler A."/>
            <person name="Krizsan K."/>
            <person name="Balestrini R."/>
            <person name="Da Silva C."/>
            <person name="Montanini B."/>
            <person name="Hainaut M."/>
            <person name="Levati E."/>
            <person name="Barry K.W."/>
            <person name="Belfiori B."/>
            <person name="Cichocki N."/>
            <person name="Clum A."/>
            <person name="Dockter R.B."/>
            <person name="Fauchery L."/>
            <person name="Guy J."/>
            <person name="Iotti M."/>
            <person name="Le Tacon F."/>
            <person name="Lindquist E.A."/>
            <person name="Lipzen A."/>
            <person name="Malagnac F."/>
            <person name="Mello A."/>
            <person name="Molinier V."/>
            <person name="Miyauchi S."/>
            <person name="Poulain J."/>
            <person name="Riccioni C."/>
            <person name="Rubini A."/>
            <person name="Sitrit Y."/>
            <person name="Splivallo R."/>
            <person name="Traeger S."/>
            <person name="Wang M."/>
            <person name="Zifcakova L."/>
            <person name="Wipf D."/>
            <person name="Zambonelli A."/>
            <person name="Paolocci F."/>
            <person name="Nowrousian M."/>
            <person name="Ottonello S."/>
            <person name="Baldrian P."/>
            <person name="Spatafora J.W."/>
            <person name="Henrissat B."/>
            <person name="Nagy L.G."/>
            <person name="Aury J.M."/>
            <person name="Wincker P."/>
            <person name="Grigoriev I.V."/>
            <person name="Bonfante P."/>
            <person name="Martin F.M."/>
        </authorList>
    </citation>
    <scope>NUCLEOTIDE SEQUENCE [LARGE SCALE GENOMIC DNA]</scope>
    <source>
        <strain evidence="13 14">ATCC MYA-4762</strain>
    </source>
</reference>
<accession>A0A3N4LXH6</accession>
<dbReference type="GO" id="GO:0008270">
    <property type="term" value="F:zinc ion binding"/>
    <property type="evidence" value="ECO:0007669"/>
    <property type="project" value="UniProtKB-KW"/>
</dbReference>
<evidence type="ECO:0000256" key="3">
    <source>
        <dbReference type="ARBA" id="ARBA00022679"/>
    </source>
</evidence>
<dbReference type="InterPro" id="IPR031141">
    <property type="entry name" value="SIZ1/2_SP-RING"/>
</dbReference>
<dbReference type="AlphaFoldDB" id="A0A3N4LXH6"/>
<keyword evidence="4" id="KW-0479">Metal-binding</keyword>
<keyword evidence="5 8" id="KW-0863">Zinc-finger</keyword>
<comment type="pathway">
    <text evidence="1">Protein modification; protein sumoylation.</text>
</comment>
<keyword evidence="6" id="KW-0833">Ubl conjugation pathway</keyword>
<dbReference type="GO" id="GO:0016925">
    <property type="term" value="P:protein sumoylation"/>
    <property type="evidence" value="ECO:0007669"/>
    <property type="project" value="UniProtKB-UniPathway"/>
</dbReference>
<dbReference type="GO" id="GO:0061665">
    <property type="term" value="F:SUMO ligase activity"/>
    <property type="evidence" value="ECO:0007669"/>
    <property type="project" value="TreeGrafter"/>
</dbReference>
<evidence type="ECO:0000313" key="13">
    <source>
        <dbReference type="EMBL" id="RPB25381.1"/>
    </source>
</evidence>
<dbReference type="SUPFAM" id="SSF57850">
    <property type="entry name" value="RING/U-box"/>
    <property type="match status" value="1"/>
</dbReference>
<dbReference type="InterPro" id="IPR003034">
    <property type="entry name" value="SAP_dom"/>
</dbReference>
<gene>
    <name evidence="13" type="ORF">L211DRAFT_119850</name>
</gene>
<dbReference type="Gene3D" id="3.30.40.10">
    <property type="entry name" value="Zinc/RING finger domain, C3HC4 (zinc finger)"/>
    <property type="match status" value="1"/>
</dbReference>
<dbReference type="EMBL" id="ML121538">
    <property type="protein sequence ID" value="RPB25381.1"/>
    <property type="molecule type" value="Genomic_DNA"/>
</dbReference>
<dbReference type="UniPathway" id="UPA00886"/>
<dbReference type="STRING" id="1051890.A0A3N4LXH6"/>
<dbReference type="FunCoup" id="A0A3N4LXH6">
    <property type="interactions" value="214"/>
</dbReference>
<evidence type="ECO:0000256" key="6">
    <source>
        <dbReference type="ARBA" id="ARBA00022786"/>
    </source>
</evidence>
<dbReference type="InParanoid" id="A0A3N4LXH6"/>
<dbReference type="PANTHER" id="PTHR10782">
    <property type="entry name" value="ZINC FINGER MIZ DOMAIN-CONTAINING PROTEIN"/>
    <property type="match status" value="1"/>
</dbReference>
<dbReference type="InterPro" id="IPR004181">
    <property type="entry name" value="Znf_MIZ"/>
</dbReference>
<dbReference type="PROSITE" id="PS51466">
    <property type="entry name" value="PINIT"/>
    <property type="match status" value="1"/>
</dbReference>
<feature type="compositionally biased region" description="Basic and acidic residues" evidence="9">
    <location>
        <begin position="409"/>
        <end position="418"/>
    </location>
</feature>
<evidence type="ECO:0000256" key="7">
    <source>
        <dbReference type="ARBA" id="ARBA00022833"/>
    </source>
</evidence>
<proteinExistence type="inferred from homology"/>